<comment type="caution">
    <text evidence="1">The sequence shown here is derived from an EMBL/GenBank/DDBJ whole genome shotgun (WGS) entry which is preliminary data.</text>
</comment>
<sequence length="38" mass="4382">MQLTDNSTKQATKTIIKHPTRPICYIADWPDIFHLNIG</sequence>
<evidence type="ECO:0000313" key="1">
    <source>
        <dbReference type="EMBL" id="EDS92893.1"/>
    </source>
</evidence>
<protein>
    <recommendedName>
        <fullName evidence="3">Transposase</fullName>
    </recommendedName>
</protein>
<evidence type="ECO:0008006" key="3">
    <source>
        <dbReference type="Google" id="ProtNLM"/>
    </source>
</evidence>
<dbReference type="AlphaFoldDB" id="A0ABC9NS57"/>
<dbReference type="Proteomes" id="UP000003042">
    <property type="component" value="Unassembled WGS sequence"/>
</dbReference>
<accession>A0ABC9NS57</accession>
<dbReference type="EMBL" id="ABKX01000003">
    <property type="protein sequence ID" value="EDS92893.1"/>
    <property type="molecule type" value="Genomic_DNA"/>
</dbReference>
<evidence type="ECO:0000313" key="2">
    <source>
        <dbReference type="Proteomes" id="UP000003042"/>
    </source>
</evidence>
<organism evidence="1 2">
    <name type="scientific">Escherichia albertii (strain TW07627)</name>
    <dbReference type="NCBI Taxonomy" id="502347"/>
    <lineage>
        <taxon>Bacteria</taxon>
        <taxon>Pseudomonadati</taxon>
        <taxon>Pseudomonadota</taxon>
        <taxon>Gammaproteobacteria</taxon>
        <taxon>Enterobacterales</taxon>
        <taxon>Enterobacteriaceae</taxon>
        <taxon>Escherichia</taxon>
    </lineage>
</organism>
<proteinExistence type="predicted"/>
<name>A0ABC9NS57_ESCAT</name>
<gene>
    <name evidence="1" type="ORF">ESCAB7627_1603</name>
</gene>
<reference evidence="1 2" key="1">
    <citation type="submission" date="2008-02" db="EMBL/GenBank/DDBJ databases">
        <title>Annotation of Escherichia albertii TW07627.</title>
        <authorList>
            <person name="Sutton G."/>
            <person name="Whittam T.S."/>
            <person name="Sebastian Y."/>
        </authorList>
    </citation>
    <scope>NUCLEOTIDE SEQUENCE [LARGE SCALE GENOMIC DNA]</scope>
    <source>
        <strain evidence="1 2">TW07627</strain>
    </source>
</reference>